<comment type="caution">
    <text evidence="1">The sequence shown here is derived from an EMBL/GenBank/DDBJ whole genome shotgun (WGS) entry which is preliminary data.</text>
</comment>
<accession>A0A8T0PWW0</accession>
<sequence length="113" mass="12520">MNQTGPGYSEAESWLFPRVTQAASTAAAPPPWGSTCAPTSSAVIHSRIHRRRPYLTKYREMVWGTGVDASSMSHPRMGPAALDPATEQINPNFTEFLCVMKFELNFFLNLSND</sequence>
<evidence type="ECO:0000313" key="1">
    <source>
        <dbReference type="EMBL" id="KAG2566140.1"/>
    </source>
</evidence>
<organism evidence="1 2">
    <name type="scientific">Panicum virgatum</name>
    <name type="common">Blackwell switchgrass</name>
    <dbReference type="NCBI Taxonomy" id="38727"/>
    <lineage>
        <taxon>Eukaryota</taxon>
        <taxon>Viridiplantae</taxon>
        <taxon>Streptophyta</taxon>
        <taxon>Embryophyta</taxon>
        <taxon>Tracheophyta</taxon>
        <taxon>Spermatophyta</taxon>
        <taxon>Magnoliopsida</taxon>
        <taxon>Liliopsida</taxon>
        <taxon>Poales</taxon>
        <taxon>Poaceae</taxon>
        <taxon>PACMAD clade</taxon>
        <taxon>Panicoideae</taxon>
        <taxon>Panicodae</taxon>
        <taxon>Paniceae</taxon>
        <taxon>Panicinae</taxon>
        <taxon>Panicum</taxon>
        <taxon>Panicum sect. Hiantes</taxon>
    </lineage>
</organism>
<gene>
    <name evidence="1" type="ORF">PVAP13_7NG210134</name>
</gene>
<dbReference type="Proteomes" id="UP000823388">
    <property type="component" value="Chromosome 7N"/>
</dbReference>
<evidence type="ECO:0000313" key="2">
    <source>
        <dbReference type="Proteomes" id="UP000823388"/>
    </source>
</evidence>
<dbReference type="EMBL" id="CM029050">
    <property type="protein sequence ID" value="KAG2566140.1"/>
    <property type="molecule type" value="Genomic_DNA"/>
</dbReference>
<dbReference type="AlphaFoldDB" id="A0A8T0PWW0"/>
<reference evidence="1" key="1">
    <citation type="submission" date="2020-05" db="EMBL/GenBank/DDBJ databases">
        <title>WGS assembly of Panicum virgatum.</title>
        <authorList>
            <person name="Lovell J.T."/>
            <person name="Jenkins J."/>
            <person name="Shu S."/>
            <person name="Juenger T.E."/>
            <person name="Schmutz J."/>
        </authorList>
    </citation>
    <scope>NUCLEOTIDE SEQUENCE</scope>
    <source>
        <strain evidence="1">AP13</strain>
    </source>
</reference>
<name>A0A8T0PWW0_PANVG</name>
<keyword evidence="2" id="KW-1185">Reference proteome</keyword>
<proteinExistence type="predicted"/>
<protein>
    <submittedName>
        <fullName evidence="1">Uncharacterized protein</fullName>
    </submittedName>
</protein>